<evidence type="ECO:0000259" key="3">
    <source>
        <dbReference type="Pfam" id="PF01408"/>
    </source>
</evidence>
<proteinExistence type="inferred from homology"/>
<dbReference type="Gene3D" id="3.40.50.720">
    <property type="entry name" value="NAD(P)-binding Rossmann-like Domain"/>
    <property type="match status" value="1"/>
</dbReference>
<dbReference type="Pfam" id="PF01408">
    <property type="entry name" value="GFO_IDH_MocA"/>
    <property type="match status" value="1"/>
</dbReference>
<dbReference type="SUPFAM" id="SSF51735">
    <property type="entry name" value="NAD(P)-binding Rossmann-fold domains"/>
    <property type="match status" value="1"/>
</dbReference>
<accession>A0A3N1XXU5</accession>
<dbReference type="GO" id="GO:0016491">
    <property type="term" value="F:oxidoreductase activity"/>
    <property type="evidence" value="ECO:0007669"/>
    <property type="project" value="UniProtKB-KW"/>
</dbReference>
<evidence type="ECO:0000259" key="4">
    <source>
        <dbReference type="Pfam" id="PF22725"/>
    </source>
</evidence>
<dbReference type="Gene3D" id="3.30.360.10">
    <property type="entry name" value="Dihydrodipicolinate Reductase, domain 2"/>
    <property type="match status" value="1"/>
</dbReference>
<keyword evidence="2" id="KW-0560">Oxidoreductase</keyword>
<organism evidence="5 6">
    <name type="scientific">Mobilisporobacter senegalensis</name>
    <dbReference type="NCBI Taxonomy" id="1329262"/>
    <lineage>
        <taxon>Bacteria</taxon>
        <taxon>Bacillati</taxon>
        <taxon>Bacillota</taxon>
        <taxon>Clostridia</taxon>
        <taxon>Lachnospirales</taxon>
        <taxon>Lachnospiraceae</taxon>
        <taxon>Mobilisporobacter</taxon>
    </lineage>
</organism>
<gene>
    <name evidence="5" type="ORF">EDD66_10142</name>
</gene>
<dbReference type="Pfam" id="PF22725">
    <property type="entry name" value="GFO_IDH_MocA_C3"/>
    <property type="match status" value="1"/>
</dbReference>
<dbReference type="AlphaFoldDB" id="A0A3N1XXU5"/>
<dbReference type="GO" id="GO:0000166">
    <property type="term" value="F:nucleotide binding"/>
    <property type="evidence" value="ECO:0007669"/>
    <property type="project" value="InterPro"/>
</dbReference>
<feature type="domain" description="GFO/IDH/MocA-like oxidoreductase" evidence="4">
    <location>
        <begin position="134"/>
        <end position="250"/>
    </location>
</feature>
<protein>
    <submittedName>
        <fullName evidence="5">Putative dehydrogenase</fullName>
    </submittedName>
</protein>
<evidence type="ECO:0000313" key="6">
    <source>
        <dbReference type="Proteomes" id="UP000273083"/>
    </source>
</evidence>
<dbReference type="SUPFAM" id="SSF55347">
    <property type="entry name" value="Glyceraldehyde-3-phosphate dehydrogenase-like, C-terminal domain"/>
    <property type="match status" value="1"/>
</dbReference>
<name>A0A3N1XXU5_9FIRM</name>
<keyword evidence="6" id="KW-1185">Reference proteome</keyword>
<sequence length="325" mass="36754">MMKQVNWGVLGTANIAKKVTIPAMLKANNCKLYGIAGRNKEKVDEFKETFGFEKAYYSLEEMLEDENIEAVYIPLPNNLHKEWVIKAARRGKNILCEKPLAGSEEDVKEMIRVCDEEGVIFMEAFAYLHSPVIKEIKDILDSGAIGEFSFMESTFVTPRNPDENIRMNLETLGGSVYDLGCYNISLILTMLGEEPDEVKAIAHFTEKKIDDFATAYFGFADGKKACFTTGMCSVQRGDRFFIYGTKGIIEAPVQFNQEGEISYYIVKDGVREEYTVSTPNNYTLEVEQLGRCITDGEKPYVNHDFSIINARTIDRVLKDMGYQVS</sequence>
<dbReference type="InterPro" id="IPR055170">
    <property type="entry name" value="GFO_IDH_MocA-like_dom"/>
</dbReference>
<dbReference type="EMBL" id="RJVG01000001">
    <property type="protein sequence ID" value="ROR31426.1"/>
    <property type="molecule type" value="Genomic_DNA"/>
</dbReference>
<dbReference type="InterPro" id="IPR000683">
    <property type="entry name" value="Gfo/Idh/MocA-like_OxRdtase_N"/>
</dbReference>
<comment type="caution">
    <text evidence="5">The sequence shown here is derived from an EMBL/GenBank/DDBJ whole genome shotgun (WGS) entry which is preliminary data.</text>
</comment>
<dbReference type="PANTHER" id="PTHR22604">
    <property type="entry name" value="OXIDOREDUCTASES"/>
    <property type="match status" value="1"/>
</dbReference>
<dbReference type="InterPro" id="IPR050984">
    <property type="entry name" value="Gfo/Idh/MocA_domain"/>
</dbReference>
<evidence type="ECO:0000256" key="1">
    <source>
        <dbReference type="ARBA" id="ARBA00010928"/>
    </source>
</evidence>
<evidence type="ECO:0000313" key="5">
    <source>
        <dbReference type="EMBL" id="ROR31426.1"/>
    </source>
</evidence>
<evidence type="ECO:0000256" key="2">
    <source>
        <dbReference type="ARBA" id="ARBA00023002"/>
    </source>
</evidence>
<dbReference type="InterPro" id="IPR036291">
    <property type="entry name" value="NAD(P)-bd_dom_sf"/>
</dbReference>
<comment type="similarity">
    <text evidence="1">Belongs to the Gfo/Idh/MocA family.</text>
</comment>
<dbReference type="RefSeq" id="WP_123607532.1">
    <property type="nucleotide sequence ID" value="NZ_RJVG01000001.1"/>
</dbReference>
<feature type="domain" description="Gfo/Idh/MocA-like oxidoreductase N-terminal" evidence="3">
    <location>
        <begin position="5"/>
        <end position="124"/>
    </location>
</feature>
<dbReference type="OrthoDB" id="9783105at2"/>
<dbReference type="PANTHER" id="PTHR22604:SF105">
    <property type="entry name" value="TRANS-1,2-DIHYDROBENZENE-1,2-DIOL DEHYDROGENASE"/>
    <property type="match status" value="1"/>
</dbReference>
<reference evidence="5 6" key="1">
    <citation type="submission" date="2018-11" db="EMBL/GenBank/DDBJ databases">
        <title>Genomic Encyclopedia of Type Strains, Phase IV (KMG-IV): sequencing the most valuable type-strain genomes for metagenomic binning, comparative biology and taxonomic classification.</title>
        <authorList>
            <person name="Goeker M."/>
        </authorList>
    </citation>
    <scope>NUCLEOTIDE SEQUENCE [LARGE SCALE GENOMIC DNA]</scope>
    <source>
        <strain evidence="5 6">DSM 26537</strain>
    </source>
</reference>
<dbReference type="Proteomes" id="UP000273083">
    <property type="component" value="Unassembled WGS sequence"/>
</dbReference>